<dbReference type="InterPro" id="IPR008915">
    <property type="entry name" value="Peptidase_M50"/>
</dbReference>
<dbReference type="PANTHER" id="PTHR13325:SF3">
    <property type="entry name" value="MEMBRANE-BOUND TRANSCRIPTION FACTOR SITE-2 PROTEASE"/>
    <property type="match status" value="1"/>
</dbReference>
<dbReference type="VEuPathDB" id="VectorBase:AALB20_026688"/>
<reference evidence="11" key="2">
    <citation type="submission" date="2022-08" db="UniProtKB">
        <authorList>
            <consortium name="EnsemblMetazoa"/>
        </authorList>
    </citation>
    <scope>IDENTIFICATION</scope>
    <source>
        <strain evidence="11">STECLA/ALBI9_A</strain>
    </source>
</reference>
<name>A0A182FUM1_ANOAL</name>
<dbReference type="PRINTS" id="PR01000">
    <property type="entry name" value="SREBPS2PTASE"/>
</dbReference>
<keyword evidence="6" id="KW-1133">Transmembrane helix</keyword>
<comment type="function">
    <text evidence="9">Zinc metalloprotease that mediates intramembrane proteolysis of proteins such as ATF6, ATF6B, SREBF1/SREBP1 and SREBF2/SREBP2. Catalyzes the second step in the proteolytic activation of the sterol regulatory element-binding proteins (SREBPs) SREBF1/SREBP1 and SREBF2/SREBP2: cleaves SREBPs within the first transmembrane segment, thereby releasing the N-terminal segment with a portion of the transmembrane segment attached. Mature N-terminal SREBP fragments shuttle to the nucleus and activate gene transcription. Also mediates the second step in the proteolytic activation of the cyclic AMP-dependent transcription factor ATF-6 (ATF6 and ATF6B). Involved in intramembrane proteolysis during bone formation. In astrocytes and osteoblasts, upon DNA damage and ER stress, mediates the second step of the regulated intramembrane proteolytic activation of the transcription factor CREB3L1, leading to the inhibition of cell-cycle progression.</text>
</comment>
<reference evidence="11 12" key="1">
    <citation type="journal article" date="2017" name="G3 (Bethesda)">
        <title>The Physical Genome Mapping of Anopheles albimanus Corrected Scaffold Misassemblies and Identified Interarm Rearrangements in Genus Anopheles.</title>
        <authorList>
            <person name="Artemov G.N."/>
            <person name="Peery A.N."/>
            <person name="Jiang X."/>
            <person name="Tu Z."/>
            <person name="Stegniy V.N."/>
            <person name="Sharakhova M.V."/>
            <person name="Sharakhov I.V."/>
        </authorList>
    </citation>
    <scope>NUCLEOTIDE SEQUENCE [LARGE SCALE GENOMIC DNA]</scope>
    <source>
        <strain evidence="11 12">ALBI9_A</strain>
    </source>
</reference>
<dbReference type="EC" id="3.4.24.85" evidence="3"/>
<evidence type="ECO:0000313" key="12">
    <source>
        <dbReference type="Proteomes" id="UP000069272"/>
    </source>
</evidence>
<dbReference type="PANTHER" id="PTHR13325">
    <property type="entry name" value="PROTEASE M50 MEMBRANE-BOUND TRANSCRIPTION FACTOR SITE 2 PROTEASE"/>
    <property type="match status" value="1"/>
</dbReference>
<evidence type="ECO:0000256" key="5">
    <source>
        <dbReference type="ARBA" id="ARBA00022692"/>
    </source>
</evidence>
<evidence type="ECO:0000259" key="10">
    <source>
        <dbReference type="Pfam" id="PF02163"/>
    </source>
</evidence>
<evidence type="ECO:0000313" key="11">
    <source>
        <dbReference type="EnsemblMetazoa" id="AALB010256-PA"/>
    </source>
</evidence>
<accession>A0A182FUM1</accession>
<keyword evidence="7" id="KW-0472">Membrane</keyword>
<comment type="subcellular location">
    <subcellularLocation>
        <location evidence="2">Endomembrane system</location>
        <topology evidence="2">Multi-pass membrane protein</topology>
    </subcellularLocation>
</comment>
<proteinExistence type="predicted"/>
<evidence type="ECO:0000256" key="8">
    <source>
        <dbReference type="ARBA" id="ARBA00032658"/>
    </source>
</evidence>
<dbReference type="Pfam" id="PF02163">
    <property type="entry name" value="Peptidase_M50"/>
    <property type="match status" value="1"/>
</dbReference>
<dbReference type="AlphaFoldDB" id="A0A182FUM1"/>
<evidence type="ECO:0000256" key="7">
    <source>
        <dbReference type="ARBA" id="ARBA00023136"/>
    </source>
</evidence>
<dbReference type="GO" id="GO:0012505">
    <property type="term" value="C:endomembrane system"/>
    <property type="evidence" value="ECO:0007669"/>
    <property type="project" value="UniProtKB-SubCell"/>
</dbReference>
<sequence>MELIFALALVVVIYLVLLFFDGFFKSCMHYPYDAFLRSTGLSVKFLRLQWRTTGLNRSIVKWSTKYPRILDWSFNVGVYLSLLLMPFAVVLIVASSFHSGNQHHSIGGGGGASASAGAGVGGGKAASNDRHTERRMVELDLLIPGVNLPISEIGYYIAALAINSIVHELGHGLAAVLEDVQIRGFGMQVMLIIPIAYTQLDTDQLMALKVWKRLRVLCAGIWHNLILGLFTYLLFVSTPMLFSSLYRTNEAVIVTGLKNNSPLAGARGLEQGDIIKSINACGIHHEESWFACLLQTIQSPPAYCVSTDFVHLNDESVPISHKNDGLIECCDSENTASSCFEYLVDANEDDVALPQHMCLNIRKTIENSFGYCHHHDSGQCAEGHCFKPSINNYTTIMQIRREAKPDVIYIGHPADLSRTVQISRFVPKTDLFGPRFADSIQLLLKYVTVFALGLAFINVMPCYGFDGQHIVNTLLTDNLIQKRIPQKATRDMISLVINVIGTLFVFILLIKYPLVSLSFAAASTDRPSSS</sequence>
<keyword evidence="12" id="KW-1185">Reference proteome</keyword>
<dbReference type="GO" id="GO:1905897">
    <property type="term" value="P:regulation of response to endoplasmic reticulum stress"/>
    <property type="evidence" value="ECO:0007669"/>
    <property type="project" value="TreeGrafter"/>
</dbReference>
<dbReference type="GO" id="GO:0031293">
    <property type="term" value="P:membrane protein intracellular domain proteolysis"/>
    <property type="evidence" value="ECO:0007669"/>
    <property type="project" value="TreeGrafter"/>
</dbReference>
<protein>
    <recommendedName>
        <fullName evidence="4">Membrane-bound transcription factor site-2 protease</fullName>
        <ecNumber evidence="3">3.4.24.85</ecNumber>
    </recommendedName>
    <alternativeName>
        <fullName evidence="8">Endopeptidase S2P</fullName>
    </alternativeName>
</protein>
<dbReference type="GO" id="GO:0016020">
    <property type="term" value="C:membrane"/>
    <property type="evidence" value="ECO:0007669"/>
    <property type="project" value="InterPro"/>
</dbReference>
<evidence type="ECO:0000256" key="2">
    <source>
        <dbReference type="ARBA" id="ARBA00004127"/>
    </source>
</evidence>
<dbReference type="EnsemblMetazoa" id="AALB010256-RA">
    <property type="protein sequence ID" value="AALB010256-PA"/>
    <property type="gene ID" value="AALB010256"/>
</dbReference>
<dbReference type="VEuPathDB" id="VectorBase:AALB010256"/>
<feature type="domain" description="Peptidase M50" evidence="10">
    <location>
        <begin position="155"/>
        <end position="489"/>
    </location>
</feature>
<organism evidence="11 12">
    <name type="scientific">Anopheles albimanus</name>
    <name type="common">New world malaria mosquito</name>
    <dbReference type="NCBI Taxonomy" id="7167"/>
    <lineage>
        <taxon>Eukaryota</taxon>
        <taxon>Metazoa</taxon>
        <taxon>Ecdysozoa</taxon>
        <taxon>Arthropoda</taxon>
        <taxon>Hexapoda</taxon>
        <taxon>Insecta</taxon>
        <taxon>Pterygota</taxon>
        <taxon>Neoptera</taxon>
        <taxon>Endopterygota</taxon>
        <taxon>Diptera</taxon>
        <taxon>Nematocera</taxon>
        <taxon>Culicoidea</taxon>
        <taxon>Culicidae</taxon>
        <taxon>Anophelinae</taxon>
        <taxon>Anopheles</taxon>
    </lineage>
</organism>
<evidence type="ECO:0000256" key="4">
    <source>
        <dbReference type="ARBA" id="ARBA00014400"/>
    </source>
</evidence>
<evidence type="ECO:0000256" key="9">
    <source>
        <dbReference type="ARBA" id="ARBA00045828"/>
    </source>
</evidence>
<dbReference type="STRING" id="7167.A0A182FUM1"/>
<comment type="catalytic activity">
    <reaction evidence="1">
        <text>Cleaves several transcription factors that are type-2 transmembrane proteins within membrane-spanning domains. Known substrates include sterol regulatory element-binding protein (SREBP) -1, SREBP-2 and forms of the transcriptional activator ATF6. SREBP-2 is cleaved at the site 477-DRSRILL-|-CVLTFLCLSFNPLTSLLQWGGA-505. The residues Asn-Pro, 11 residues distal to the site of cleavage in the membrane-spanning domain, are important for cleavage by S2P endopeptidase. Replacement of either of these residues does not prevent cleavage, but there is no cleavage if both of these residues are replaced.</text>
        <dbReference type="EC" id="3.4.24.85"/>
    </reaction>
</comment>
<evidence type="ECO:0000256" key="3">
    <source>
        <dbReference type="ARBA" id="ARBA00012347"/>
    </source>
</evidence>
<dbReference type="GO" id="GO:0004222">
    <property type="term" value="F:metalloendopeptidase activity"/>
    <property type="evidence" value="ECO:0007669"/>
    <property type="project" value="InterPro"/>
</dbReference>
<dbReference type="Proteomes" id="UP000069272">
    <property type="component" value="Chromosome 3R"/>
</dbReference>
<evidence type="ECO:0000256" key="1">
    <source>
        <dbReference type="ARBA" id="ARBA00001350"/>
    </source>
</evidence>
<dbReference type="InterPro" id="IPR001193">
    <property type="entry name" value="MBTPS2"/>
</dbReference>
<evidence type="ECO:0000256" key="6">
    <source>
        <dbReference type="ARBA" id="ARBA00022989"/>
    </source>
</evidence>
<dbReference type="GO" id="GO:0005737">
    <property type="term" value="C:cytoplasm"/>
    <property type="evidence" value="ECO:0007669"/>
    <property type="project" value="TreeGrafter"/>
</dbReference>
<keyword evidence="5" id="KW-0812">Transmembrane</keyword>